<reference evidence="4" key="1">
    <citation type="submission" date="2022-01" db="EMBL/GenBank/DDBJ databases">
        <authorList>
            <person name="King R."/>
        </authorList>
    </citation>
    <scope>NUCLEOTIDE SEQUENCE</scope>
</reference>
<dbReference type="Pfam" id="PF06585">
    <property type="entry name" value="JHBP"/>
    <property type="match status" value="1"/>
</dbReference>
<proteinExistence type="inferred from homology"/>
<comment type="similarity">
    <text evidence="3">Belongs to the TO family.</text>
</comment>
<evidence type="ECO:0000313" key="4">
    <source>
        <dbReference type="EMBL" id="CAH1099244.1"/>
    </source>
</evidence>
<keyword evidence="1" id="KW-0732">Signal</keyword>
<evidence type="ECO:0000256" key="3">
    <source>
        <dbReference type="ARBA" id="ARBA00060902"/>
    </source>
</evidence>
<dbReference type="Gene3D" id="3.15.10.30">
    <property type="entry name" value="Haemolymph juvenile hormone binding protein"/>
    <property type="match status" value="1"/>
</dbReference>
<dbReference type="PANTHER" id="PTHR11008:SF32">
    <property type="entry name" value="CIRCADIAN CLOCK-CONTROLLED PROTEIN DAYWAKE-RELATED"/>
    <property type="match status" value="1"/>
</dbReference>
<gene>
    <name evidence="4" type="ORF">PSYICH_LOCUS786</name>
</gene>
<evidence type="ECO:0000256" key="2">
    <source>
        <dbReference type="ARBA" id="ARBA00023108"/>
    </source>
</evidence>
<dbReference type="SMART" id="SM00700">
    <property type="entry name" value="JHBP"/>
    <property type="match status" value="1"/>
</dbReference>
<protein>
    <submittedName>
        <fullName evidence="4">Uncharacterized protein</fullName>
    </submittedName>
</protein>
<dbReference type="FunFam" id="3.15.10.30:FF:000001">
    <property type="entry name" value="Takeout-like protein 1"/>
    <property type="match status" value="1"/>
</dbReference>
<evidence type="ECO:0000313" key="5">
    <source>
        <dbReference type="Proteomes" id="UP001153636"/>
    </source>
</evidence>
<keyword evidence="5" id="KW-1185">Reference proteome</keyword>
<keyword evidence="2" id="KW-0090">Biological rhythms</keyword>
<dbReference type="PANTHER" id="PTHR11008">
    <property type="entry name" value="PROTEIN TAKEOUT-LIKE PROTEIN"/>
    <property type="match status" value="1"/>
</dbReference>
<dbReference type="Proteomes" id="UP001153636">
    <property type="component" value="Chromosome 1"/>
</dbReference>
<dbReference type="InterPro" id="IPR010562">
    <property type="entry name" value="Haemolymph_juvenile_hormone-bd"/>
</dbReference>
<evidence type="ECO:0000256" key="1">
    <source>
        <dbReference type="ARBA" id="ARBA00022729"/>
    </source>
</evidence>
<dbReference type="InterPro" id="IPR038606">
    <property type="entry name" value="To_sf"/>
</dbReference>
<dbReference type="OrthoDB" id="8190514at2759"/>
<name>A0A9P0G2C0_9CUCU</name>
<organism evidence="4 5">
    <name type="scientific">Psylliodes chrysocephalus</name>
    <dbReference type="NCBI Taxonomy" id="3402493"/>
    <lineage>
        <taxon>Eukaryota</taxon>
        <taxon>Metazoa</taxon>
        <taxon>Ecdysozoa</taxon>
        <taxon>Arthropoda</taxon>
        <taxon>Hexapoda</taxon>
        <taxon>Insecta</taxon>
        <taxon>Pterygota</taxon>
        <taxon>Neoptera</taxon>
        <taxon>Endopterygota</taxon>
        <taxon>Coleoptera</taxon>
        <taxon>Polyphaga</taxon>
        <taxon>Cucujiformia</taxon>
        <taxon>Chrysomeloidea</taxon>
        <taxon>Chrysomelidae</taxon>
        <taxon>Galerucinae</taxon>
        <taxon>Alticini</taxon>
        <taxon>Psylliodes</taxon>
    </lineage>
</organism>
<dbReference type="GO" id="GO:0005615">
    <property type="term" value="C:extracellular space"/>
    <property type="evidence" value="ECO:0007669"/>
    <property type="project" value="TreeGrafter"/>
</dbReference>
<dbReference type="GO" id="GO:0007623">
    <property type="term" value="P:circadian rhythm"/>
    <property type="evidence" value="ECO:0007669"/>
    <property type="project" value="UniProtKB-ARBA"/>
</dbReference>
<dbReference type="EMBL" id="OV651813">
    <property type="protein sequence ID" value="CAH1099244.1"/>
    <property type="molecule type" value="Genomic_DNA"/>
</dbReference>
<dbReference type="AlphaFoldDB" id="A0A9P0G2C0"/>
<accession>A0A9P0G2C0</accession>
<sequence>MKTSLTSLIFFISVYTSYCFNFANRFKVCQRNDPELDACLADAIERGFELLGSSGLPALKVPSIDPLKVNQITIGAGTNAVNLVQNYFDATISGLSKLKVKNAHFDFDKKILSFISTHTKVKQDAKYDINGKILVLPVYGKGDTTIIFDDAVLHHYIHFKEEIKNDQTYLKVIDYNGTLSVGKAHFDFQNLFNGDKVLGDNILRVINDNWMVIFEDVKEGIEKSFSQVFKAIATEFFSRITLNTLIPN</sequence>